<dbReference type="Proteomes" id="UP000286415">
    <property type="component" value="Unassembled WGS sequence"/>
</dbReference>
<gene>
    <name evidence="1" type="ORF">CSKR_100643</name>
</gene>
<evidence type="ECO:0000313" key="1">
    <source>
        <dbReference type="EMBL" id="KAG5449268.1"/>
    </source>
</evidence>
<proteinExistence type="predicted"/>
<reference evidence="1 2" key="1">
    <citation type="journal article" date="2018" name="Biotechnol. Adv.">
        <title>Improved genomic resources and new bioinformatic workflow for the carcinogenic parasite Clonorchis sinensis: Biotechnological implications.</title>
        <authorList>
            <person name="Wang D."/>
            <person name="Korhonen P.K."/>
            <person name="Gasser R.B."/>
            <person name="Young N.D."/>
        </authorList>
    </citation>
    <scope>NUCLEOTIDE SEQUENCE [LARGE SCALE GENOMIC DNA]</scope>
    <source>
        <strain evidence="1">Cs-k2</strain>
    </source>
</reference>
<reference evidence="1 2" key="2">
    <citation type="journal article" date="2021" name="Genomics">
        <title>High-quality reference genome for Clonorchis sinensis.</title>
        <authorList>
            <person name="Young N.D."/>
            <person name="Stroehlein A.J."/>
            <person name="Kinkar L."/>
            <person name="Wang T."/>
            <person name="Sohn W.M."/>
            <person name="Chang B.C.H."/>
            <person name="Kaur P."/>
            <person name="Weisz D."/>
            <person name="Dudchenko O."/>
            <person name="Aiden E.L."/>
            <person name="Korhonen P.K."/>
            <person name="Gasser R.B."/>
        </authorList>
    </citation>
    <scope>NUCLEOTIDE SEQUENCE [LARGE SCALE GENOMIC DNA]</scope>
    <source>
        <strain evidence="1">Cs-k2</strain>
    </source>
</reference>
<organism evidence="1 2">
    <name type="scientific">Clonorchis sinensis</name>
    <name type="common">Chinese liver fluke</name>
    <dbReference type="NCBI Taxonomy" id="79923"/>
    <lineage>
        <taxon>Eukaryota</taxon>
        <taxon>Metazoa</taxon>
        <taxon>Spiralia</taxon>
        <taxon>Lophotrochozoa</taxon>
        <taxon>Platyhelminthes</taxon>
        <taxon>Trematoda</taxon>
        <taxon>Digenea</taxon>
        <taxon>Opisthorchiida</taxon>
        <taxon>Opisthorchiata</taxon>
        <taxon>Opisthorchiidae</taxon>
        <taxon>Clonorchis</taxon>
    </lineage>
</organism>
<protein>
    <submittedName>
        <fullName evidence="1">Uncharacterized protein</fullName>
    </submittedName>
</protein>
<dbReference type="AlphaFoldDB" id="A0A3R7JI39"/>
<name>A0A3R7JI39_CLOSI</name>
<keyword evidence="2" id="KW-1185">Reference proteome</keyword>
<dbReference type="EMBL" id="NIRI02000042">
    <property type="protein sequence ID" value="KAG5449268.1"/>
    <property type="molecule type" value="Genomic_DNA"/>
</dbReference>
<evidence type="ECO:0000313" key="2">
    <source>
        <dbReference type="Proteomes" id="UP000286415"/>
    </source>
</evidence>
<comment type="caution">
    <text evidence="1">The sequence shown here is derived from an EMBL/GenBank/DDBJ whole genome shotgun (WGS) entry which is preliminary data.</text>
</comment>
<dbReference type="InParanoid" id="A0A3R7JI39"/>
<sequence>MSDGEDCIPYREDKTDSAISVRVTENCLIPVPRILMGPSKSNNNNNRSVTASFRCLAAMSPEGSTRSEILQGCPSLGRSRYLKLASVDSCIDLICYTIVGSNGTSKEHDLKLCGCRVYTKRRDDFGVFIQKYLRLLLLFEGENDFVCIFRIDKVFVSGCLNIRVLKTFHSHRSRNQIPKERMGIPRRTPLCVRKLLESSLYTLTRSKV</sequence>
<accession>A0A3R7JI39</accession>